<keyword evidence="10" id="KW-1185">Reference proteome</keyword>
<dbReference type="GO" id="GO:0004373">
    <property type="term" value="F:alpha-1,4-glucan glucosyltransferase (UDP-glucose donor) activity"/>
    <property type="evidence" value="ECO:0007669"/>
    <property type="project" value="UniProtKB-EC"/>
</dbReference>
<protein>
    <recommendedName>
        <fullName evidence="8">Glycogen [starch] synthase</fullName>
        <ecNumber evidence="8">2.4.1.11</ecNumber>
    </recommendedName>
</protein>
<keyword evidence="3 8" id="KW-0328">Glycosyltransferase</keyword>
<dbReference type="PANTHER" id="PTHR10176">
    <property type="entry name" value="GLYCOGEN SYNTHASE"/>
    <property type="match status" value="1"/>
</dbReference>
<evidence type="ECO:0000256" key="7">
    <source>
        <dbReference type="ARBA" id="ARBA00047345"/>
    </source>
</evidence>
<evidence type="ECO:0000256" key="2">
    <source>
        <dbReference type="ARBA" id="ARBA00010686"/>
    </source>
</evidence>
<accession>A0A9P6SVM0</accession>
<dbReference type="SUPFAM" id="SSF53756">
    <property type="entry name" value="UDP-Glycosyltransferase/glycogen phosphorylase"/>
    <property type="match status" value="2"/>
</dbReference>
<gene>
    <name evidence="9" type="primary">GSY1</name>
    <name evidence="9" type="ORF">BGZ65_012088</name>
</gene>
<evidence type="ECO:0000256" key="6">
    <source>
        <dbReference type="ARBA" id="ARBA00043883"/>
    </source>
</evidence>
<dbReference type="AlphaFoldDB" id="A0A9P6SVM0"/>
<dbReference type="OrthoDB" id="6335297at2759"/>
<dbReference type="PANTHER" id="PTHR10176:SF3">
    <property type="entry name" value="GLYCOGEN [STARCH] SYNTHASE"/>
    <property type="match status" value="1"/>
</dbReference>
<dbReference type="GO" id="GO:0005737">
    <property type="term" value="C:cytoplasm"/>
    <property type="evidence" value="ECO:0007669"/>
    <property type="project" value="TreeGrafter"/>
</dbReference>
<dbReference type="FunFam" id="3.40.50.2000:FF:000045">
    <property type="entry name" value="Glycogen [starch] synthase"/>
    <property type="match status" value="1"/>
</dbReference>
<evidence type="ECO:0000256" key="8">
    <source>
        <dbReference type="RuleBase" id="RU363104"/>
    </source>
</evidence>
<dbReference type="InterPro" id="IPR008631">
    <property type="entry name" value="Glycogen_synth"/>
</dbReference>
<dbReference type="EC" id="2.4.1.11" evidence="8"/>
<feature type="non-terminal residue" evidence="9">
    <location>
        <position position="534"/>
    </location>
</feature>
<reference evidence="9" key="1">
    <citation type="journal article" date="2020" name="Fungal Divers.">
        <title>Resolving the Mortierellaceae phylogeny through synthesis of multi-gene phylogenetics and phylogenomics.</title>
        <authorList>
            <person name="Vandepol N."/>
            <person name="Liber J."/>
            <person name="Desiro A."/>
            <person name="Na H."/>
            <person name="Kennedy M."/>
            <person name="Barry K."/>
            <person name="Grigoriev I.V."/>
            <person name="Miller A.N."/>
            <person name="O'Donnell K."/>
            <person name="Stajich J.E."/>
            <person name="Bonito G."/>
        </authorList>
    </citation>
    <scope>NUCLEOTIDE SEQUENCE</scope>
    <source>
        <strain evidence="9">MES-2147</strain>
    </source>
</reference>
<evidence type="ECO:0000313" key="10">
    <source>
        <dbReference type="Proteomes" id="UP000749646"/>
    </source>
</evidence>
<keyword evidence="5 8" id="KW-0320">Glycogen biosynthesis</keyword>
<comment type="function">
    <text evidence="8">Transfers the glycosyl residue from UDP-Glc to the non-reducing end of alpha-1,4-glucan.</text>
</comment>
<evidence type="ECO:0000256" key="5">
    <source>
        <dbReference type="ARBA" id="ARBA00023056"/>
    </source>
</evidence>
<dbReference type="Pfam" id="PF05693">
    <property type="entry name" value="Glycogen_syn"/>
    <property type="match status" value="1"/>
</dbReference>
<comment type="catalytic activity">
    <reaction evidence="7">
        <text>[(1-&gt;4)-alpha-D-glucosyl](n) + UDP-alpha-D-glucose = [(1-&gt;4)-alpha-D-glucosyl](n+1) + UDP + H(+)</text>
        <dbReference type="Rhea" id="RHEA:18549"/>
        <dbReference type="Rhea" id="RHEA-COMP:9584"/>
        <dbReference type="Rhea" id="RHEA-COMP:9587"/>
        <dbReference type="ChEBI" id="CHEBI:15378"/>
        <dbReference type="ChEBI" id="CHEBI:15444"/>
        <dbReference type="ChEBI" id="CHEBI:58223"/>
        <dbReference type="ChEBI" id="CHEBI:58885"/>
        <dbReference type="EC" id="2.4.1.11"/>
    </reaction>
    <physiologicalReaction direction="left-to-right" evidence="7">
        <dbReference type="Rhea" id="RHEA:18550"/>
    </physiologicalReaction>
</comment>
<evidence type="ECO:0000256" key="4">
    <source>
        <dbReference type="ARBA" id="ARBA00022679"/>
    </source>
</evidence>
<evidence type="ECO:0000313" key="9">
    <source>
        <dbReference type="EMBL" id="KAG0007030.1"/>
    </source>
</evidence>
<dbReference type="Gene3D" id="6.10.260.10">
    <property type="match status" value="1"/>
</dbReference>
<evidence type="ECO:0000256" key="1">
    <source>
        <dbReference type="ARBA" id="ARBA00004964"/>
    </source>
</evidence>
<sequence length="534" mass="61153">MTLDKPSQHRNVYKPLLFEIAWEVANKVGGIYTVLKSKAPVTCHEYGDRYMMIGPLSYKTAPLEVETLEPDTPELRLTLESMKERGVKFLYGRWLIEGAPKVLLFDTASVYHKLDEWKSDLWSVAGIPSPPNDHETNEAILFGYLVAWFLGEFVIHERKAAIIAHFHEWLAGAAIALCRKRHIDVTTIFTTHATLLGRYLCAGSVDFYNNLRNFDVDQEAGKRGIYHRYCIERAATHCCDVFTTVSHITAYEAEHLLKRKPDGVLPNGLNVVKFSAMHEFQNLHAIAKDRIHDFVRGHFYGHYDFDLENTLYFFTAGRYEYRNKGLDMFVESLHRLNEKLKATNSQMTVIAFIITPAETHSFTVETLKGQAVVKQLKETVHDIAQRMETRLFEKAARGGDVNTTQFLTNEDQILLKRRTFALKRSTLPPIDPVLNQLRKVGLFNHPSDRVKVVFHPEFLNSNNPLFGLDYEEFVRGCHLGVFPSYYEPWGYTPAECTVMGVPSITTNLSGFGCFMDDNIVDSSEYGIYIVDRRM</sequence>
<comment type="function">
    <text evidence="6">Glycogen synthase participates in the glycogen biosynthetic process along with glycogenin and glycogen branching enzyme. Extends the primer composed of a few glucose units formed by glycogenin by adding new glucose units to it. In this context, glycogen synthase transfers the glycosyl residue from UDP-Glc to the non-reducing end of alpha-1,4-glucan.</text>
</comment>
<dbReference type="EMBL" id="JAAAHW010000022">
    <property type="protein sequence ID" value="KAG0007030.1"/>
    <property type="molecule type" value="Genomic_DNA"/>
</dbReference>
<dbReference type="Gene3D" id="3.40.50.2000">
    <property type="entry name" value="Glycogen Phosphorylase B"/>
    <property type="match status" value="2"/>
</dbReference>
<keyword evidence="4 8" id="KW-0808">Transferase</keyword>
<comment type="pathway">
    <text evidence="1 8">Glycan biosynthesis; glycogen biosynthesis.</text>
</comment>
<comment type="similarity">
    <text evidence="2 8">Belongs to the glycosyltransferase 3 family.</text>
</comment>
<dbReference type="GO" id="GO:0005978">
    <property type="term" value="P:glycogen biosynthetic process"/>
    <property type="evidence" value="ECO:0007669"/>
    <property type="project" value="UniProtKB-KW"/>
</dbReference>
<organism evidence="9 10">
    <name type="scientific">Modicella reniformis</name>
    <dbReference type="NCBI Taxonomy" id="1440133"/>
    <lineage>
        <taxon>Eukaryota</taxon>
        <taxon>Fungi</taxon>
        <taxon>Fungi incertae sedis</taxon>
        <taxon>Mucoromycota</taxon>
        <taxon>Mortierellomycotina</taxon>
        <taxon>Mortierellomycetes</taxon>
        <taxon>Mortierellales</taxon>
        <taxon>Mortierellaceae</taxon>
        <taxon>Modicella</taxon>
    </lineage>
</organism>
<dbReference type="Proteomes" id="UP000749646">
    <property type="component" value="Unassembled WGS sequence"/>
</dbReference>
<evidence type="ECO:0000256" key="3">
    <source>
        <dbReference type="ARBA" id="ARBA00022676"/>
    </source>
</evidence>
<proteinExistence type="inferred from homology"/>
<comment type="caution">
    <text evidence="9">The sequence shown here is derived from an EMBL/GenBank/DDBJ whole genome shotgun (WGS) entry which is preliminary data.</text>
</comment>
<name>A0A9P6SVM0_9FUNG</name>